<dbReference type="Proteomes" id="UP000264217">
    <property type="component" value="Unassembled WGS sequence"/>
</dbReference>
<accession>A0A372NM17</accession>
<dbReference type="EMBL" id="QWDC01000006">
    <property type="protein sequence ID" value="RFZ90002.1"/>
    <property type="molecule type" value="Genomic_DNA"/>
</dbReference>
<keyword evidence="2" id="KW-1185">Reference proteome</keyword>
<reference evidence="1 2" key="1">
    <citation type="submission" date="2018-08" db="EMBL/GenBank/DDBJ databases">
        <title>Mucilaginibacter sp. MYSH2.</title>
        <authorList>
            <person name="Seo T."/>
        </authorList>
    </citation>
    <scope>NUCLEOTIDE SEQUENCE [LARGE SCALE GENOMIC DNA]</scope>
    <source>
        <strain evidence="1 2">MYSH2</strain>
    </source>
</reference>
<protein>
    <submittedName>
        <fullName evidence="1">Uncharacterized protein</fullName>
    </submittedName>
</protein>
<proteinExistence type="predicted"/>
<gene>
    <name evidence="1" type="ORF">D0C36_23530</name>
</gene>
<organism evidence="1 2">
    <name type="scientific">Mucilaginibacter conchicola</name>
    <dbReference type="NCBI Taxonomy" id="2303333"/>
    <lineage>
        <taxon>Bacteria</taxon>
        <taxon>Pseudomonadati</taxon>
        <taxon>Bacteroidota</taxon>
        <taxon>Sphingobacteriia</taxon>
        <taxon>Sphingobacteriales</taxon>
        <taxon>Sphingobacteriaceae</taxon>
        <taxon>Mucilaginibacter</taxon>
    </lineage>
</organism>
<evidence type="ECO:0000313" key="2">
    <source>
        <dbReference type="Proteomes" id="UP000264217"/>
    </source>
</evidence>
<comment type="caution">
    <text evidence="1">The sequence shown here is derived from an EMBL/GenBank/DDBJ whole genome shotgun (WGS) entry which is preliminary data.</text>
</comment>
<name>A0A372NM17_9SPHI</name>
<evidence type="ECO:0000313" key="1">
    <source>
        <dbReference type="EMBL" id="RFZ90002.1"/>
    </source>
</evidence>
<dbReference type="AlphaFoldDB" id="A0A372NM17"/>
<sequence length="83" mass="9935">MKQRFRIYPASRFGLTKTWLACLLACLLFNFILLKKEKNNLSKKFYPQNIMLNYSYLALIKLYSVCFDQQIKITINLNTNEQF</sequence>